<proteinExistence type="predicted"/>
<evidence type="ECO:0000256" key="2">
    <source>
        <dbReference type="SAM" id="Phobius"/>
    </source>
</evidence>
<feature type="transmembrane region" description="Helical" evidence="2">
    <location>
        <begin position="12"/>
        <end position="35"/>
    </location>
</feature>
<dbReference type="AlphaFoldDB" id="A0AAX4I3L3"/>
<feature type="region of interest" description="Disordered" evidence="1">
    <location>
        <begin position="320"/>
        <end position="339"/>
    </location>
</feature>
<dbReference type="Proteomes" id="UP001322277">
    <property type="component" value="Chromosome 2"/>
</dbReference>
<reference evidence="4" key="1">
    <citation type="journal article" date="2023" name="bioRxiv">
        <title>Complete genome of the Medicago anthracnose fungus, Colletotrichum destructivum, reveals a mini-chromosome-like region within a core chromosome.</title>
        <authorList>
            <person name="Lapalu N."/>
            <person name="Simon A."/>
            <person name="Lu A."/>
            <person name="Plaumann P.-L."/>
            <person name="Amselem J."/>
            <person name="Pigne S."/>
            <person name="Auger A."/>
            <person name="Koch C."/>
            <person name="Dallery J.-F."/>
            <person name="O'Connell R.J."/>
        </authorList>
    </citation>
    <scope>NUCLEOTIDE SEQUENCE [LARGE SCALE GENOMIC DNA]</scope>
    <source>
        <strain evidence="4">CBS 520.97</strain>
    </source>
</reference>
<evidence type="ECO:0008006" key="5">
    <source>
        <dbReference type="Google" id="ProtNLM"/>
    </source>
</evidence>
<evidence type="ECO:0000313" key="4">
    <source>
        <dbReference type="Proteomes" id="UP001322277"/>
    </source>
</evidence>
<feature type="compositionally biased region" description="Basic and acidic residues" evidence="1">
    <location>
        <begin position="325"/>
        <end position="339"/>
    </location>
</feature>
<keyword evidence="4" id="KW-1185">Reference proteome</keyword>
<gene>
    <name evidence="3" type="ORF">CDEST_02878</name>
</gene>
<dbReference type="KEGG" id="cdet:87939381"/>
<sequence>MTFMSFLRDERVILVGIGAATFGLVTMMTQMLTYIRDDNEVKVTPPKTQYITQETEDALGLDTLDKLLCHPNFSIRDVAIKILCDRAVNDPDTVRHLLYGITRPDYDTRMKNLRALATLTGQTNDFAEGLSKLHTWRAYTALVRSLELSLDDVEQAKLDDKYWDEYYLRDMAERFCLMFVLELITKYGADMLVKARFVEKWLAKQHWGDDEAERQENFTYYMEHKNNRIVDIVTRIAHTTQGAQAILACGLVSKTRPGINPDPNLSGFTVVLQSTLCNVDNVDGDEEGLQTVGQVPRAQEHSAEEQRLRRQHREAMVFNDGTRPIGREDIIERNQDSPT</sequence>
<dbReference type="GeneID" id="87939381"/>
<keyword evidence="2" id="KW-0812">Transmembrane</keyword>
<dbReference type="EMBL" id="CP137306">
    <property type="protein sequence ID" value="WQF77864.1"/>
    <property type="molecule type" value="Genomic_DNA"/>
</dbReference>
<keyword evidence="2" id="KW-1133">Transmembrane helix</keyword>
<keyword evidence="2" id="KW-0472">Membrane</keyword>
<protein>
    <recommendedName>
        <fullName evidence="5">Cytoskeleton-associated protein</fullName>
    </recommendedName>
</protein>
<dbReference type="RefSeq" id="XP_062775088.1">
    <property type="nucleotide sequence ID" value="XM_062919037.1"/>
</dbReference>
<evidence type="ECO:0000313" key="3">
    <source>
        <dbReference type="EMBL" id="WQF77864.1"/>
    </source>
</evidence>
<evidence type="ECO:0000256" key="1">
    <source>
        <dbReference type="SAM" id="MobiDB-lite"/>
    </source>
</evidence>
<dbReference type="SUPFAM" id="SSF48371">
    <property type="entry name" value="ARM repeat"/>
    <property type="match status" value="1"/>
</dbReference>
<dbReference type="InterPro" id="IPR016024">
    <property type="entry name" value="ARM-type_fold"/>
</dbReference>
<name>A0AAX4I3L3_9PEZI</name>
<organism evidence="3 4">
    <name type="scientific">Colletotrichum destructivum</name>
    <dbReference type="NCBI Taxonomy" id="34406"/>
    <lineage>
        <taxon>Eukaryota</taxon>
        <taxon>Fungi</taxon>
        <taxon>Dikarya</taxon>
        <taxon>Ascomycota</taxon>
        <taxon>Pezizomycotina</taxon>
        <taxon>Sordariomycetes</taxon>
        <taxon>Hypocreomycetidae</taxon>
        <taxon>Glomerellales</taxon>
        <taxon>Glomerellaceae</taxon>
        <taxon>Colletotrichum</taxon>
        <taxon>Colletotrichum destructivum species complex</taxon>
    </lineage>
</organism>
<accession>A0AAX4I3L3</accession>